<keyword evidence="2" id="KW-0472">Membrane</keyword>
<dbReference type="AlphaFoldDB" id="A0AAD1HPY5"/>
<evidence type="ECO:0000313" key="4">
    <source>
        <dbReference type="Proteomes" id="UP000467327"/>
    </source>
</evidence>
<dbReference type="RefSeq" id="WP_115321796.1">
    <property type="nucleotide sequence ID" value="NZ_AP022561.1"/>
</dbReference>
<dbReference type="KEGG" id="maic:MAIC_43550"/>
<dbReference type="EMBL" id="AP022561">
    <property type="protein sequence ID" value="BBX09552.1"/>
    <property type="molecule type" value="Genomic_DNA"/>
</dbReference>
<keyword evidence="2" id="KW-1133">Transmembrane helix</keyword>
<protein>
    <submittedName>
        <fullName evidence="3">Uncharacterized protein</fullName>
    </submittedName>
</protein>
<feature type="transmembrane region" description="Helical" evidence="2">
    <location>
        <begin position="6"/>
        <end position="24"/>
    </location>
</feature>
<gene>
    <name evidence="3" type="ORF">MAIC_43550</name>
</gene>
<evidence type="ECO:0000256" key="2">
    <source>
        <dbReference type="SAM" id="Phobius"/>
    </source>
</evidence>
<name>A0AAD1HPY5_9MYCO</name>
<evidence type="ECO:0000313" key="3">
    <source>
        <dbReference type="EMBL" id="BBX09552.1"/>
    </source>
</evidence>
<keyword evidence="2" id="KW-0812">Transmembrane</keyword>
<keyword evidence="4" id="KW-1185">Reference proteome</keyword>
<organism evidence="3 4">
    <name type="scientific">Mycolicibacterium aichiense</name>
    <dbReference type="NCBI Taxonomy" id="1799"/>
    <lineage>
        <taxon>Bacteria</taxon>
        <taxon>Bacillati</taxon>
        <taxon>Actinomycetota</taxon>
        <taxon>Actinomycetes</taxon>
        <taxon>Mycobacteriales</taxon>
        <taxon>Mycobacteriaceae</taxon>
        <taxon>Mycolicibacterium</taxon>
    </lineage>
</organism>
<sequence>MRGIWKWIGLAGAAGVVAGGVLVARDQRRRKAYTPDEIRARLHQRHAEADAAPKS</sequence>
<feature type="region of interest" description="Disordered" evidence="1">
    <location>
        <begin position="35"/>
        <end position="55"/>
    </location>
</feature>
<proteinExistence type="predicted"/>
<accession>A0AAD1HPY5</accession>
<dbReference type="Proteomes" id="UP000467327">
    <property type="component" value="Chromosome"/>
</dbReference>
<evidence type="ECO:0000256" key="1">
    <source>
        <dbReference type="SAM" id="MobiDB-lite"/>
    </source>
</evidence>
<reference evidence="3 4" key="1">
    <citation type="journal article" date="2019" name="Emerg. Microbes Infect.">
        <title>Comprehensive subspecies identification of 175 nontuberculous mycobacteria species based on 7547 genomic profiles.</title>
        <authorList>
            <person name="Matsumoto Y."/>
            <person name="Kinjo T."/>
            <person name="Motooka D."/>
            <person name="Nabeya D."/>
            <person name="Jung N."/>
            <person name="Uechi K."/>
            <person name="Horii T."/>
            <person name="Iida T."/>
            <person name="Fujita J."/>
            <person name="Nakamura S."/>
        </authorList>
    </citation>
    <scope>NUCLEOTIDE SEQUENCE [LARGE SCALE GENOMIC DNA]</scope>
    <source>
        <strain evidence="3 4">JCM 6376</strain>
    </source>
</reference>